<feature type="region of interest" description="Disordered" evidence="5">
    <location>
        <begin position="1170"/>
        <end position="1296"/>
    </location>
</feature>
<dbReference type="PANTHER" id="PTHR43649">
    <property type="entry name" value="ARABINOSE-BINDING PROTEIN-RELATED"/>
    <property type="match status" value="1"/>
</dbReference>
<feature type="transmembrane region" description="Helical" evidence="6">
    <location>
        <begin position="612"/>
        <end position="634"/>
    </location>
</feature>
<feature type="compositionally biased region" description="Low complexity" evidence="5">
    <location>
        <begin position="1274"/>
        <end position="1291"/>
    </location>
</feature>
<dbReference type="InterPro" id="IPR050490">
    <property type="entry name" value="Bact_solute-bd_prot1"/>
</dbReference>
<feature type="transmembrane region" description="Helical" evidence="6">
    <location>
        <begin position="662"/>
        <end position="680"/>
    </location>
</feature>
<feature type="compositionally biased region" description="Polar residues" evidence="5">
    <location>
        <begin position="892"/>
        <end position="907"/>
    </location>
</feature>
<feature type="transmembrane region" description="Helical" evidence="6">
    <location>
        <begin position="749"/>
        <end position="773"/>
    </location>
</feature>
<dbReference type="PROSITE" id="PS50259">
    <property type="entry name" value="G_PROTEIN_RECEP_F3_4"/>
    <property type="match status" value="1"/>
</dbReference>
<dbReference type="Proteomes" id="UP000693970">
    <property type="component" value="Unassembled WGS sequence"/>
</dbReference>
<feature type="transmembrane region" description="Helical" evidence="6">
    <location>
        <begin position="579"/>
        <end position="600"/>
    </location>
</feature>
<keyword evidence="4 6" id="KW-0472">Membrane</keyword>
<feature type="region of interest" description="Disordered" evidence="5">
    <location>
        <begin position="1"/>
        <end position="35"/>
    </location>
</feature>
<dbReference type="Pfam" id="PF00003">
    <property type="entry name" value="7tm_3"/>
    <property type="match status" value="1"/>
</dbReference>
<evidence type="ECO:0000256" key="6">
    <source>
        <dbReference type="SAM" id="Phobius"/>
    </source>
</evidence>
<keyword evidence="8" id="KW-0675">Receptor</keyword>
<keyword evidence="3 6" id="KW-1133">Transmembrane helix</keyword>
<feature type="compositionally biased region" description="Polar residues" evidence="5">
    <location>
        <begin position="1170"/>
        <end position="1219"/>
    </location>
</feature>
<feature type="compositionally biased region" description="Low complexity" evidence="5">
    <location>
        <begin position="1058"/>
        <end position="1076"/>
    </location>
</feature>
<accession>A0A9K3LQW5</accession>
<feature type="transmembrane region" description="Helical" evidence="6">
    <location>
        <begin position="989"/>
        <end position="1010"/>
    </location>
</feature>
<evidence type="ECO:0000313" key="9">
    <source>
        <dbReference type="Proteomes" id="UP000693970"/>
    </source>
</evidence>
<dbReference type="GO" id="GO:0004930">
    <property type="term" value="F:G protein-coupled receptor activity"/>
    <property type="evidence" value="ECO:0007669"/>
    <property type="project" value="InterPro"/>
</dbReference>
<dbReference type="PANTHER" id="PTHR43649:SF12">
    <property type="entry name" value="DIACETYLCHITOBIOSE BINDING PROTEIN DASA"/>
    <property type="match status" value="1"/>
</dbReference>
<feature type="transmembrane region" description="Helical" evidence="6">
    <location>
        <begin position="715"/>
        <end position="737"/>
    </location>
</feature>
<evidence type="ECO:0000259" key="7">
    <source>
        <dbReference type="PROSITE" id="PS50259"/>
    </source>
</evidence>
<feature type="domain" description="G-protein coupled receptors family 3 profile" evidence="7">
    <location>
        <begin position="613"/>
        <end position="807"/>
    </location>
</feature>
<dbReference type="InterPro" id="IPR017978">
    <property type="entry name" value="GPCR_3_C"/>
</dbReference>
<comment type="subcellular location">
    <subcellularLocation>
        <location evidence="1">Membrane</location>
        <topology evidence="1">Multi-pass membrane protein</topology>
    </subcellularLocation>
</comment>
<reference evidence="8" key="1">
    <citation type="journal article" date="2021" name="Sci. Rep.">
        <title>Diploid genomic architecture of Nitzschia inconspicua, an elite biomass production diatom.</title>
        <authorList>
            <person name="Oliver A."/>
            <person name="Podell S."/>
            <person name="Pinowska A."/>
            <person name="Traller J.C."/>
            <person name="Smith S.R."/>
            <person name="McClure R."/>
            <person name="Beliaev A."/>
            <person name="Bohutskyi P."/>
            <person name="Hill E.A."/>
            <person name="Rabines A."/>
            <person name="Zheng H."/>
            <person name="Allen L.Z."/>
            <person name="Kuo A."/>
            <person name="Grigoriev I.V."/>
            <person name="Allen A.E."/>
            <person name="Hazlebeck D."/>
            <person name="Allen E.E."/>
        </authorList>
    </citation>
    <scope>NUCLEOTIDE SEQUENCE</scope>
    <source>
        <strain evidence="8">Hildebrandi</strain>
    </source>
</reference>
<evidence type="ECO:0000256" key="4">
    <source>
        <dbReference type="ARBA" id="ARBA00023136"/>
    </source>
</evidence>
<feature type="region of interest" description="Disordered" evidence="5">
    <location>
        <begin position="948"/>
        <end position="978"/>
    </location>
</feature>
<organism evidence="8 9">
    <name type="scientific">Nitzschia inconspicua</name>
    <dbReference type="NCBI Taxonomy" id="303405"/>
    <lineage>
        <taxon>Eukaryota</taxon>
        <taxon>Sar</taxon>
        <taxon>Stramenopiles</taxon>
        <taxon>Ochrophyta</taxon>
        <taxon>Bacillariophyta</taxon>
        <taxon>Bacillariophyceae</taxon>
        <taxon>Bacillariophycidae</taxon>
        <taxon>Bacillariales</taxon>
        <taxon>Bacillariaceae</taxon>
        <taxon>Nitzschia</taxon>
    </lineage>
</organism>
<feature type="transmembrane region" description="Helical" evidence="6">
    <location>
        <begin position="779"/>
        <end position="801"/>
    </location>
</feature>
<feature type="compositionally biased region" description="Polar residues" evidence="5">
    <location>
        <begin position="962"/>
        <end position="978"/>
    </location>
</feature>
<reference evidence="8" key="2">
    <citation type="submission" date="2021-04" db="EMBL/GenBank/DDBJ databases">
        <authorList>
            <person name="Podell S."/>
        </authorList>
    </citation>
    <scope>NUCLEOTIDE SEQUENCE</scope>
    <source>
        <strain evidence="8">Hildebrandi</strain>
    </source>
</reference>
<evidence type="ECO:0000256" key="2">
    <source>
        <dbReference type="ARBA" id="ARBA00022692"/>
    </source>
</evidence>
<dbReference type="EMBL" id="JAGRRH010000007">
    <property type="protein sequence ID" value="KAG7366264.1"/>
    <property type="molecule type" value="Genomic_DNA"/>
</dbReference>
<keyword evidence="9" id="KW-1185">Reference proteome</keyword>
<feature type="transmembrane region" description="Helical" evidence="6">
    <location>
        <begin position="544"/>
        <end position="567"/>
    </location>
</feature>
<evidence type="ECO:0000256" key="1">
    <source>
        <dbReference type="ARBA" id="ARBA00004141"/>
    </source>
</evidence>
<dbReference type="GO" id="GO:0016020">
    <property type="term" value="C:membrane"/>
    <property type="evidence" value="ECO:0007669"/>
    <property type="project" value="UniProtKB-SubCell"/>
</dbReference>
<evidence type="ECO:0000256" key="5">
    <source>
        <dbReference type="SAM" id="MobiDB-lite"/>
    </source>
</evidence>
<protein>
    <submittedName>
        <fullName evidence="8">7 transmembrane sweet-taste receptor of 3 GCPR</fullName>
    </submittedName>
</protein>
<gene>
    <name evidence="8" type="ORF">IV203_028934</name>
</gene>
<feature type="region of interest" description="Disordered" evidence="5">
    <location>
        <begin position="892"/>
        <end position="916"/>
    </location>
</feature>
<comment type="caution">
    <text evidence="8">The sequence shown here is derived from an EMBL/GenBank/DDBJ whole genome shotgun (WGS) entry which is preliminary data.</text>
</comment>
<feature type="compositionally biased region" description="Low complexity" evidence="5">
    <location>
        <begin position="20"/>
        <end position="35"/>
    </location>
</feature>
<sequence>MPNVRRLQPQQRQVDDDAETSSSQQSCDCSSTSQPQCPQEISILYQGEEIRSYLEYHAVNYQAAKPHITIQLIQIPGSFSSVSMEFSASSATFLQDQSAYDWDGSIFPAHLIGVLSESQSLADLTGYIRHQELDFNGGTVDWTSILPFQRYQQSTYDTQILTIPLDEDLLMLYYRQDLFQQHNMTVPRTWEEYQSAADYFHNKPWGGPNADQPLVGSCVSRRPDCANAYWASMILSSMTQSRGTSSGYLLDPETIEPLLGPAMEETLRLLGEQMRVGPIEEELQGDCMLVNIEKFNQGLCAMTYNFGNQLVLATTSSDPFQIGVAPTPGSSKILNRVTGELEECTAESCPYGTYYEDIEVIVNQPSYSAFGGRVAGVSKTTSSGKQRAVADFFSYMSNPMQSLPDVLPNQLSSFADPYRYSHVFPLNWVDANGFFDDTTATKYTDTIRRVNSGNSVLEFRTSPGVSLRSIMDEEVSEYLSRMRDGGNGGVELRKDVTENIDSRMQQAIVEVTTLNVTEAYQKSLGYSSDVVEVNMNYIDPDFRAAGWGLAGLICFSSFLLITWAFWYKRNRVMRAFQPFLLIQCAIGLFFLGATIFPLGFDDSFFDDSVLDITCAAIPWIYISGFSLFFSSVYSKIRMCVKIFKDPDKYDVLVVRRSDSLKVFLRVFLLNGILLVLWTALDPLRWTRQAVAGGEIMIDGTIESFGACRGESMTSLGFASALFFLNLTFCLFGTLEAFKCRFLVLEFNEIQWLPLSLLPFFEAWIIGGPLLVFMNENPTAMFVVLTLIIVASSLTAALAVFAPKDWYIRRNQGKDQVELRPSNNRTSHAGVLVLNHPTVESRRQVAKLQKQLEQINAYNTELTVDIRVMKDKFLQMTEREMLATNARLAMGEASQTIDSSRQPSSSEYEQADRTIGGNESGLVAMEHFASVWSTHDDDDLADTISEPLEEVEEAEVANPVNASSMRSSVRSGTVGSLDNDSAEELHQSNLGGIVAGIAAGGTALLGGFVYARKSSRMVIEALPKDEENAELSDMEQADMGTTNDFHEGFGHDFRTHPKAPYSLQADSSSSSPPEALPAEKVFTDSCRSFAEESTGRGLTDDIYALDKTIESEDLVALEAEASMLAEQFKMTSMLLESASDLQKNIGEGLENLDISKITAITGEFEDPNVTIDNSMFGSPQRSVNKSTASTEIMNDNDSPTAMPSAGESSGGATTVASRNLETIEGRSMQNAGEPSGYRRSPTPTNEGFAYDDDQHHFRPQIPLQYQSPRKPVARSLSGQRSSFSSSSQAHDSSVGRLSQKSISYTIADWSAVGMTGGILADLSDSTSTSSYAESYVDSDFGDTLRSSDRDIVRLTKEIDQMVAYADFDAVKAAAKAYDESSVNNEEENSGSDRLAKIRERKEKKRELEAWRISLSRSFEKEG</sequence>
<evidence type="ECO:0000313" key="8">
    <source>
        <dbReference type="EMBL" id="KAG7366264.1"/>
    </source>
</evidence>
<proteinExistence type="predicted"/>
<feature type="region of interest" description="Disordered" evidence="5">
    <location>
        <begin position="1055"/>
        <end position="1076"/>
    </location>
</feature>
<name>A0A9K3LQW5_9STRA</name>
<keyword evidence="2 6" id="KW-0812">Transmembrane</keyword>
<evidence type="ECO:0000256" key="3">
    <source>
        <dbReference type="ARBA" id="ARBA00022989"/>
    </source>
</evidence>
<dbReference type="OrthoDB" id="48903at2759"/>